<protein>
    <submittedName>
        <fullName evidence="10">AzlC family ABC transporter permease</fullName>
    </submittedName>
</protein>
<dbReference type="InterPro" id="IPR011606">
    <property type="entry name" value="Brnchd-chn_aa_trnsp_permease"/>
</dbReference>
<comment type="similarity">
    <text evidence="2">Belongs to the AzlC family.</text>
</comment>
<reference evidence="10 11" key="1">
    <citation type="submission" date="2022-04" db="EMBL/GenBank/DDBJ databases">
        <title>Human microbiome associated bacterial genomes.</title>
        <authorList>
            <person name="Sandstrom S."/>
            <person name="Salamzade R."/>
            <person name="Kalan L.R."/>
        </authorList>
    </citation>
    <scope>NUCLEOTIDE SEQUENCE [LARGE SCALE GENOMIC DNA]</scope>
    <source>
        <strain evidence="11">p3-SID1799</strain>
    </source>
</reference>
<feature type="transmembrane region" description="Helical" evidence="9">
    <location>
        <begin position="63"/>
        <end position="85"/>
    </location>
</feature>
<dbReference type="EMBL" id="JALXSQ010000035">
    <property type="protein sequence ID" value="MCT2043311.1"/>
    <property type="molecule type" value="Genomic_DNA"/>
</dbReference>
<keyword evidence="7 9" id="KW-0472">Membrane</keyword>
<evidence type="ECO:0000256" key="8">
    <source>
        <dbReference type="SAM" id="MobiDB-lite"/>
    </source>
</evidence>
<dbReference type="Pfam" id="PF03591">
    <property type="entry name" value="AzlC"/>
    <property type="match status" value="1"/>
</dbReference>
<feature type="transmembrane region" description="Helical" evidence="9">
    <location>
        <begin position="206"/>
        <end position="226"/>
    </location>
</feature>
<gene>
    <name evidence="10" type="ORF">M3D15_08210</name>
</gene>
<accession>A0ABT2HYB1</accession>
<keyword evidence="3" id="KW-0813">Transport</keyword>
<keyword evidence="4" id="KW-1003">Cell membrane</keyword>
<evidence type="ECO:0000256" key="4">
    <source>
        <dbReference type="ARBA" id="ARBA00022475"/>
    </source>
</evidence>
<comment type="caution">
    <text evidence="10">The sequence shown here is derived from an EMBL/GenBank/DDBJ whole genome shotgun (WGS) entry which is preliminary data.</text>
</comment>
<evidence type="ECO:0000256" key="7">
    <source>
        <dbReference type="ARBA" id="ARBA00023136"/>
    </source>
</evidence>
<keyword evidence="11" id="KW-1185">Reference proteome</keyword>
<comment type="subcellular location">
    <subcellularLocation>
        <location evidence="1">Cell membrane</location>
        <topology evidence="1">Multi-pass membrane protein</topology>
    </subcellularLocation>
</comment>
<dbReference type="Proteomes" id="UP001525379">
    <property type="component" value="Unassembled WGS sequence"/>
</dbReference>
<evidence type="ECO:0000256" key="9">
    <source>
        <dbReference type="SAM" id="Phobius"/>
    </source>
</evidence>
<name>A0ABT2HYB1_9MICO</name>
<evidence type="ECO:0000256" key="2">
    <source>
        <dbReference type="ARBA" id="ARBA00010735"/>
    </source>
</evidence>
<feature type="region of interest" description="Disordered" evidence="8">
    <location>
        <begin position="236"/>
        <end position="286"/>
    </location>
</feature>
<sequence>MIAPRLRDRVAELQPDTIRSIVVVLLSLTVVGVSYGAIAHQAGMPTWLTVGMAFLLLAGSSEILFVGMIMTGSAPIVAAIAGILVNTRNFAYGMHASTFLRPGPSRLLAAHIANDEGAALAVIQPTTRARRTAYWITGSAIIFVWPMSSWLGTVVGGLIEHPDMLGLDAAMPAMFFAFISKAVREDAASRAAAITGGVIALATTPFVPAGVSPVLGLAGMFAGWYVDRRRAPRASTPEVDPVTGAITLPDLETPEPRTGTITLPDLDGPMPSTGAIRLPNEEELHE</sequence>
<evidence type="ECO:0000256" key="3">
    <source>
        <dbReference type="ARBA" id="ARBA00022448"/>
    </source>
</evidence>
<dbReference type="PANTHER" id="PTHR34979">
    <property type="entry name" value="INNER MEMBRANE PROTEIN YGAZ"/>
    <property type="match status" value="1"/>
</dbReference>
<keyword evidence="5 9" id="KW-0812">Transmembrane</keyword>
<keyword evidence="6 9" id="KW-1133">Transmembrane helix</keyword>
<proteinExistence type="inferred from homology"/>
<evidence type="ECO:0000313" key="10">
    <source>
        <dbReference type="EMBL" id="MCT2043311.1"/>
    </source>
</evidence>
<dbReference type="RefSeq" id="WP_260104515.1">
    <property type="nucleotide sequence ID" value="NZ_JALXSQ010000035.1"/>
</dbReference>
<feature type="transmembrane region" description="Helical" evidence="9">
    <location>
        <begin position="21"/>
        <end position="43"/>
    </location>
</feature>
<organism evidence="10 11">
    <name type="scientific">Pseudoclavibacter albus</name>
    <dbReference type="NCBI Taxonomy" id="272241"/>
    <lineage>
        <taxon>Bacteria</taxon>
        <taxon>Bacillati</taxon>
        <taxon>Actinomycetota</taxon>
        <taxon>Actinomycetes</taxon>
        <taxon>Micrococcales</taxon>
        <taxon>Microbacteriaceae</taxon>
        <taxon>Pseudoclavibacter</taxon>
    </lineage>
</organism>
<evidence type="ECO:0000256" key="1">
    <source>
        <dbReference type="ARBA" id="ARBA00004651"/>
    </source>
</evidence>
<evidence type="ECO:0000256" key="5">
    <source>
        <dbReference type="ARBA" id="ARBA00022692"/>
    </source>
</evidence>
<evidence type="ECO:0000313" key="11">
    <source>
        <dbReference type="Proteomes" id="UP001525379"/>
    </source>
</evidence>
<evidence type="ECO:0000256" key="6">
    <source>
        <dbReference type="ARBA" id="ARBA00022989"/>
    </source>
</evidence>
<dbReference type="PANTHER" id="PTHR34979:SF1">
    <property type="entry name" value="INNER MEMBRANE PROTEIN YGAZ"/>
    <property type="match status" value="1"/>
</dbReference>
<feature type="transmembrane region" description="Helical" evidence="9">
    <location>
        <begin position="133"/>
        <end position="159"/>
    </location>
</feature>